<dbReference type="WBParaSite" id="RSKR_0001111000.1">
    <property type="protein sequence ID" value="RSKR_0001111000.1"/>
    <property type="gene ID" value="RSKR_0001111000"/>
</dbReference>
<reference evidence="2" key="1">
    <citation type="submission" date="2016-11" db="UniProtKB">
        <authorList>
            <consortium name="WormBaseParasite"/>
        </authorList>
    </citation>
    <scope>IDENTIFICATION</scope>
    <source>
        <strain evidence="2">KR3021</strain>
    </source>
</reference>
<proteinExistence type="predicted"/>
<organism evidence="1 2">
    <name type="scientific">Rhabditophanes sp. KR3021</name>
    <dbReference type="NCBI Taxonomy" id="114890"/>
    <lineage>
        <taxon>Eukaryota</taxon>
        <taxon>Metazoa</taxon>
        <taxon>Ecdysozoa</taxon>
        <taxon>Nematoda</taxon>
        <taxon>Chromadorea</taxon>
        <taxon>Rhabditida</taxon>
        <taxon>Tylenchina</taxon>
        <taxon>Panagrolaimomorpha</taxon>
        <taxon>Strongyloidoidea</taxon>
        <taxon>Alloionematidae</taxon>
        <taxon>Rhabditophanes</taxon>
    </lineage>
</organism>
<accession>A0AC35UG69</accession>
<evidence type="ECO:0000313" key="1">
    <source>
        <dbReference type="Proteomes" id="UP000095286"/>
    </source>
</evidence>
<sequence length="121" mass="13807">MVSKVLCIANICILVSCFSHALEMSDIEIMAGNGNVQRLKPNQDLLSDYMARGLYGCSSEYVSLLTKIHNLMKEAYTSYNSCEEQSKRNPRTFRTTSIKTVDDLMRNYKAQNRNKDLLNDI</sequence>
<name>A0AC35UG69_9BILA</name>
<protein>
    <submittedName>
        <fullName evidence="2">Uncharacterized protein</fullName>
    </submittedName>
</protein>
<evidence type="ECO:0000313" key="2">
    <source>
        <dbReference type="WBParaSite" id="RSKR_0001111000.1"/>
    </source>
</evidence>
<dbReference type="Proteomes" id="UP000095286">
    <property type="component" value="Unplaced"/>
</dbReference>